<evidence type="ECO:0000313" key="2">
    <source>
        <dbReference type="Proteomes" id="UP001321186"/>
    </source>
</evidence>
<proteinExistence type="predicted"/>
<protein>
    <recommendedName>
        <fullName evidence="3">Paeninodin family lasso peptide</fullName>
    </recommendedName>
</protein>
<name>A0ABT4JFR2_9BACT</name>
<comment type="caution">
    <text evidence="1">The sequence shown here is derived from an EMBL/GenBank/DDBJ whole genome shotgun (WGS) entry which is preliminary data.</text>
</comment>
<dbReference type="EMBL" id="JAANOH010000001">
    <property type="protein sequence ID" value="MCZ2474614.1"/>
    <property type="molecule type" value="Genomic_DNA"/>
</dbReference>
<evidence type="ECO:0008006" key="3">
    <source>
        <dbReference type="Google" id="ProtNLM"/>
    </source>
</evidence>
<sequence>MKNDNTTWQLDKINTQDLNEKKKWIEPQISKWESEQLEAGGGGVVDGGLQTYV</sequence>
<organism evidence="1 2">
    <name type="scientific">Aquirufa ecclesiirivi</name>
    <dbReference type="NCBI Taxonomy" id="2715124"/>
    <lineage>
        <taxon>Bacteria</taxon>
        <taxon>Pseudomonadati</taxon>
        <taxon>Bacteroidota</taxon>
        <taxon>Cytophagia</taxon>
        <taxon>Cytophagales</taxon>
        <taxon>Flectobacillaceae</taxon>
        <taxon>Aquirufa</taxon>
    </lineage>
</organism>
<accession>A0ABT4JFR2</accession>
<dbReference type="RefSeq" id="WP_269009599.1">
    <property type="nucleotide sequence ID" value="NZ_JAANOH010000001.1"/>
</dbReference>
<dbReference type="Proteomes" id="UP001321186">
    <property type="component" value="Unassembled WGS sequence"/>
</dbReference>
<reference evidence="1 2" key="1">
    <citation type="submission" date="2020-03" db="EMBL/GenBank/DDBJ databases">
        <authorList>
            <person name="Pitt A."/>
            <person name="Hahn M.W."/>
        </authorList>
    </citation>
    <scope>NUCLEOTIDE SEQUENCE [LARGE SCALE GENOMIC DNA]</scope>
    <source>
        <strain evidence="1 2">5A-MARBSE</strain>
    </source>
</reference>
<evidence type="ECO:0000313" key="1">
    <source>
        <dbReference type="EMBL" id="MCZ2474614.1"/>
    </source>
</evidence>
<gene>
    <name evidence="1" type="ORF">G9H61_04105</name>
</gene>
<keyword evidence="2" id="KW-1185">Reference proteome</keyword>